<evidence type="ECO:0008006" key="12">
    <source>
        <dbReference type="Google" id="ProtNLM"/>
    </source>
</evidence>
<dbReference type="Gene3D" id="2.60.40.420">
    <property type="entry name" value="Cupredoxins - blue copper proteins"/>
    <property type="match status" value="3"/>
</dbReference>
<dbReference type="AlphaFoldDB" id="A0A3E2HIY5"/>
<keyword evidence="11" id="KW-1185">Reference proteome</keyword>
<feature type="domain" description="Plastocyanin-like" evidence="7">
    <location>
        <begin position="258"/>
        <end position="397"/>
    </location>
</feature>
<dbReference type="STRING" id="5539.A0A3E2HIY5"/>
<dbReference type="OMA" id="WVLGQGH"/>
<dbReference type="OrthoDB" id="2121828at2759"/>
<reference evidence="10 11" key="1">
    <citation type="submission" date="2018-05" db="EMBL/GenBank/DDBJ databases">
        <title>Draft genome sequence of Scytalidium lignicola DSM 105466, a ubiquitous saprotrophic fungus.</title>
        <authorList>
            <person name="Buettner E."/>
            <person name="Gebauer A.M."/>
            <person name="Hofrichter M."/>
            <person name="Liers C."/>
            <person name="Kellner H."/>
        </authorList>
    </citation>
    <scope>NUCLEOTIDE SEQUENCE [LARGE SCALE GENOMIC DNA]</scope>
    <source>
        <strain evidence="10 11">DSM 105466</strain>
    </source>
</reference>
<dbReference type="InterPro" id="IPR001117">
    <property type="entry name" value="Cu-oxidase_2nd"/>
</dbReference>
<evidence type="ECO:0000256" key="3">
    <source>
        <dbReference type="ARBA" id="ARBA00023002"/>
    </source>
</evidence>
<dbReference type="PROSITE" id="PS00080">
    <property type="entry name" value="MULTICOPPER_OXIDASE2"/>
    <property type="match status" value="1"/>
</dbReference>
<comment type="caution">
    <text evidence="10">The sequence shown here is derived from an EMBL/GenBank/DDBJ whole genome shotgun (WGS) entry which is preliminary data.</text>
</comment>
<organism evidence="10 11">
    <name type="scientific">Scytalidium lignicola</name>
    <name type="common">Hyphomycete</name>
    <dbReference type="NCBI Taxonomy" id="5539"/>
    <lineage>
        <taxon>Eukaryota</taxon>
        <taxon>Fungi</taxon>
        <taxon>Dikarya</taxon>
        <taxon>Ascomycota</taxon>
        <taxon>Pezizomycotina</taxon>
        <taxon>Leotiomycetes</taxon>
        <taxon>Leotiomycetes incertae sedis</taxon>
        <taxon>Scytalidium</taxon>
    </lineage>
</organism>
<comment type="similarity">
    <text evidence="1">Belongs to the multicopper oxidase family.</text>
</comment>
<feature type="domain" description="Plastocyanin-like" evidence="8">
    <location>
        <begin position="523"/>
        <end position="654"/>
    </location>
</feature>
<evidence type="ECO:0000259" key="9">
    <source>
        <dbReference type="Pfam" id="PF07732"/>
    </source>
</evidence>
<proteinExistence type="inferred from homology"/>
<evidence type="ECO:0000313" key="11">
    <source>
        <dbReference type="Proteomes" id="UP000258309"/>
    </source>
</evidence>
<sequence length="757" mass="84257">MSDKGYEHAATRDSLDDVEMQEREDSFEEGQGDKLLPDDDKFVDGVMYKVEWHLRTGWAVAGSIIALIAVFAAMVIFTTLFIVDSHSHDRDLDDVYDNAVGKFRRPSSAYILDPAWDLHAAPKVRVYNWTVVDIVANPDGVFRPMLAINGQFPGPMIECNEGDTLVIEVDNQSVNATSIHFHGLFHNGTNWMDGTAGITQCPIASKRKFRYEFTITGQSGTYYYHGHQGAQLVDGLYGPLVVHSRDEKKLQQIPYATDRVVMLQDYYYDASSSLLIETLEPGSEVSPIPDGALINGLNRRDCSKLPHRMCDNSTAILPCFDLAPNANHRLRFINVGAFAWFQVSVDEHQFSITEVDGTDIVPSLDKRLMISPAQRYSIIVNTNQTSADAFWLRARMVAHCWSNPDLPGPDADEVKAVIKYTSGSSSKTPLALVKQPSSRNWEDPMEVTCKDMDTVRYTPVAYDPAPQIADHSYHIRSNLEIGDWRLERGYFNESTFRGDLRNPTLHRTIEGLSTGNDTFLSMKTTDGVNSVSYDLTNDLVIQHSGVKVVDIIVQNFDEGNHPMHLHGHKFWVLGQGHGMFPGYSQLGLNPSGKGTLPGFEGRLENLVRRDVATAEGFGWLVLRFVADNPGVWAFHCHMSWHSEAGLVMQFLSRVDEVSTWSIPEQNAKLCEASVEDLEKGAAPKDEIWSHGWDHGCRVSDSLVLVSGIILSSTVFWSISLNRVEQVADVVRSNCGLAEGRSVCQGNSGKAGKVKINL</sequence>
<dbReference type="Pfam" id="PF07732">
    <property type="entry name" value="Cu-oxidase_3"/>
    <property type="match status" value="1"/>
</dbReference>
<dbReference type="InterPro" id="IPR002355">
    <property type="entry name" value="Cu_oxidase_Cu_BS"/>
</dbReference>
<feature type="compositionally biased region" description="Basic and acidic residues" evidence="5">
    <location>
        <begin position="1"/>
        <end position="24"/>
    </location>
</feature>
<evidence type="ECO:0000313" key="10">
    <source>
        <dbReference type="EMBL" id="RFU33384.1"/>
    </source>
</evidence>
<name>A0A3E2HIY5_SCYLI</name>
<evidence type="ECO:0000259" key="7">
    <source>
        <dbReference type="Pfam" id="PF00394"/>
    </source>
</evidence>
<dbReference type="CDD" id="cd13857">
    <property type="entry name" value="CuRO_1_Diphenol_Ox"/>
    <property type="match status" value="1"/>
</dbReference>
<dbReference type="InterPro" id="IPR011707">
    <property type="entry name" value="Cu-oxidase-like_N"/>
</dbReference>
<evidence type="ECO:0000256" key="4">
    <source>
        <dbReference type="ARBA" id="ARBA00023008"/>
    </source>
</evidence>
<dbReference type="InterPro" id="IPR008972">
    <property type="entry name" value="Cupredoxin"/>
</dbReference>
<keyword evidence="6" id="KW-0472">Membrane</keyword>
<dbReference type="EMBL" id="NCSJ02000036">
    <property type="protein sequence ID" value="RFU33384.1"/>
    <property type="molecule type" value="Genomic_DNA"/>
</dbReference>
<dbReference type="Proteomes" id="UP000258309">
    <property type="component" value="Unassembled WGS sequence"/>
</dbReference>
<feature type="transmembrane region" description="Helical" evidence="6">
    <location>
        <begin position="57"/>
        <end position="83"/>
    </location>
</feature>
<dbReference type="CDD" id="cd13910">
    <property type="entry name" value="CuRO_3_MCO_like_4"/>
    <property type="match status" value="1"/>
</dbReference>
<dbReference type="GO" id="GO:0016491">
    <property type="term" value="F:oxidoreductase activity"/>
    <property type="evidence" value="ECO:0007669"/>
    <property type="project" value="UniProtKB-KW"/>
</dbReference>
<keyword evidence="4" id="KW-0186">Copper</keyword>
<evidence type="ECO:0000256" key="2">
    <source>
        <dbReference type="ARBA" id="ARBA00022723"/>
    </source>
</evidence>
<evidence type="ECO:0000256" key="1">
    <source>
        <dbReference type="ARBA" id="ARBA00010609"/>
    </source>
</evidence>
<evidence type="ECO:0000256" key="6">
    <source>
        <dbReference type="SAM" id="Phobius"/>
    </source>
</evidence>
<evidence type="ECO:0000256" key="5">
    <source>
        <dbReference type="SAM" id="MobiDB-lite"/>
    </source>
</evidence>
<feature type="non-terminal residue" evidence="10">
    <location>
        <position position="1"/>
    </location>
</feature>
<dbReference type="PANTHER" id="PTHR11709">
    <property type="entry name" value="MULTI-COPPER OXIDASE"/>
    <property type="match status" value="1"/>
</dbReference>
<keyword evidence="2" id="KW-0479">Metal-binding</keyword>
<feature type="non-terminal residue" evidence="10">
    <location>
        <position position="757"/>
    </location>
</feature>
<dbReference type="FunFam" id="2.60.40.420:FF:000071">
    <property type="entry name" value="Conidial pigment biosynthesis oxidase Abr1/brown 1"/>
    <property type="match status" value="1"/>
</dbReference>
<dbReference type="Pfam" id="PF07731">
    <property type="entry name" value="Cu-oxidase_2"/>
    <property type="match status" value="1"/>
</dbReference>
<evidence type="ECO:0000259" key="8">
    <source>
        <dbReference type="Pfam" id="PF07731"/>
    </source>
</evidence>
<keyword evidence="6" id="KW-0812">Transmembrane</keyword>
<dbReference type="Pfam" id="PF00394">
    <property type="entry name" value="Cu-oxidase"/>
    <property type="match status" value="1"/>
</dbReference>
<protein>
    <recommendedName>
        <fullName evidence="12">Multicopper oxidase</fullName>
    </recommendedName>
</protein>
<dbReference type="GO" id="GO:0005507">
    <property type="term" value="F:copper ion binding"/>
    <property type="evidence" value="ECO:0007669"/>
    <property type="project" value="InterPro"/>
</dbReference>
<feature type="region of interest" description="Disordered" evidence="5">
    <location>
        <begin position="1"/>
        <end position="34"/>
    </location>
</feature>
<feature type="domain" description="Plastocyanin-like" evidence="9">
    <location>
        <begin position="136"/>
        <end position="246"/>
    </location>
</feature>
<gene>
    <name evidence="10" type="ORF">B7463_g2957</name>
</gene>
<dbReference type="InterPro" id="IPR011706">
    <property type="entry name" value="Cu-oxidase_C"/>
</dbReference>
<dbReference type="InterPro" id="IPR045087">
    <property type="entry name" value="Cu-oxidase_fam"/>
</dbReference>
<dbReference type="PANTHER" id="PTHR11709:SF414">
    <property type="entry name" value="ADR239WP"/>
    <property type="match status" value="1"/>
</dbReference>
<keyword evidence="6" id="KW-1133">Transmembrane helix</keyword>
<keyword evidence="3" id="KW-0560">Oxidoreductase</keyword>
<accession>A0A3E2HIY5</accession>
<dbReference type="SUPFAM" id="SSF49503">
    <property type="entry name" value="Cupredoxins"/>
    <property type="match status" value="3"/>
</dbReference>